<dbReference type="EMBL" id="LGTK01000018">
    <property type="protein sequence ID" value="KPH76068.1"/>
    <property type="molecule type" value="Genomic_DNA"/>
</dbReference>
<dbReference type="RefSeq" id="WP_060668210.1">
    <property type="nucleotide sequence ID" value="NZ_LGTK01000018.1"/>
</dbReference>
<gene>
    <name evidence="1" type="ORF">AFL42_07115</name>
</gene>
<keyword evidence="2" id="KW-1185">Reference proteome</keyword>
<comment type="caution">
    <text evidence="1">The sequence shown here is derived from an EMBL/GenBank/DDBJ whole genome shotgun (WGS) entry which is preliminary data.</text>
</comment>
<evidence type="ECO:0000313" key="2">
    <source>
        <dbReference type="Proteomes" id="UP000037854"/>
    </source>
</evidence>
<evidence type="ECO:0000313" key="1">
    <source>
        <dbReference type="EMBL" id="KPH76068.1"/>
    </source>
</evidence>
<organism evidence="1 2">
    <name type="scientific">Oceanobacillus caeni</name>
    <dbReference type="NCBI Taxonomy" id="405946"/>
    <lineage>
        <taxon>Bacteria</taxon>
        <taxon>Bacillati</taxon>
        <taxon>Bacillota</taxon>
        <taxon>Bacilli</taxon>
        <taxon>Bacillales</taxon>
        <taxon>Bacillaceae</taxon>
        <taxon>Oceanobacillus</taxon>
    </lineage>
</organism>
<accession>A0ABR5MKM4</accession>
<name>A0ABR5MKM4_9BACI</name>
<dbReference type="Proteomes" id="UP000037854">
    <property type="component" value="Unassembled WGS sequence"/>
</dbReference>
<proteinExistence type="predicted"/>
<protein>
    <submittedName>
        <fullName evidence="1">Uncharacterized protein</fullName>
    </submittedName>
</protein>
<reference evidence="1 2" key="1">
    <citation type="submission" date="2015-07" db="EMBL/GenBank/DDBJ databases">
        <title>High-quality draft genome sequence of Oceanobacillus caeni HM6, a bacillus isolated from a human feces.</title>
        <authorList>
            <person name="Kumar J."/>
            <person name="Verma M.K."/>
            <person name="Pandey R."/>
            <person name="Bhambi M."/>
            <person name="Chauhan N."/>
        </authorList>
    </citation>
    <scope>NUCLEOTIDE SEQUENCE [LARGE SCALE GENOMIC DNA]</scope>
    <source>
        <strain evidence="1 2">HM6</strain>
    </source>
</reference>
<sequence>MALIKEHSITVFGTELTYPRAYHKVENLLATNDLIKVNVEIFNDESKEHAIGYNSFEFKSINHMEPDLIQLAYQLIKTTKEYDGAFDVFEEGQPSYSGSTFE</sequence>